<dbReference type="AlphaFoldDB" id="A0A835JZA7"/>
<gene>
    <name evidence="1" type="ORF">SADUNF_Sadunf08G0083900</name>
</gene>
<dbReference type="Proteomes" id="UP000657918">
    <property type="component" value="Chromosome 8"/>
</dbReference>
<organism evidence="1 2">
    <name type="scientific">Salix dunnii</name>
    <dbReference type="NCBI Taxonomy" id="1413687"/>
    <lineage>
        <taxon>Eukaryota</taxon>
        <taxon>Viridiplantae</taxon>
        <taxon>Streptophyta</taxon>
        <taxon>Embryophyta</taxon>
        <taxon>Tracheophyta</taxon>
        <taxon>Spermatophyta</taxon>
        <taxon>Magnoliopsida</taxon>
        <taxon>eudicotyledons</taxon>
        <taxon>Gunneridae</taxon>
        <taxon>Pentapetalae</taxon>
        <taxon>rosids</taxon>
        <taxon>fabids</taxon>
        <taxon>Malpighiales</taxon>
        <taxon>Salicaceae</taxon>
        <taxon>Saliceae</taxon>
        <taxon>Salix</taxon>
    </lineage>
</organism>
<name>A0A835JZA7_9ROSI</name>
<accession>A0A835JZA7</accession>
<reference evidence="1 2" key="1">
    <citation type="submission" date="2020-10" db="EMBL/GenBank/DDBJ databases">
        <title>Plant Genome Project.</title>
        <authorList>
            <person name="Zhang R.-G."/>
        </authorList>
    </citation>
    <scope>NUCLEOTIDE SEQUENCE [LARGE SCALE GENOMIC DNA]</scope>
    <source>
        <strain evidence="1">FAFU-HL-1</strain>
        <tissue evidence="1">Leaf</tissue>
    </source>
</reference>
<sequence>MNRPPKNFEGFVASHFREKANVNLKSRELIYKQTEVKAGLVKLLRRKACISFLPNTSLAK</sequence>
<comment type="caution">
    <text evidence="1">The sequence shown here is derived from an EMBL/GenBank/DDBJ whole genome shotgun (WGS) entry which is preliminary data.</text>
</comment>
<evidence type="ECO:0000313" key="2">
    <source>
        <dbReference type="Proteomes" id="UP000657918"/>
    </source>
</evidence>
<evidence type="ECO:0000313" key="1">
    <source>
        <dbReference type="EMBL" id="KAF9677206.1"/>
    </source>
</evidence>
<keyword evidence="2" id="KW-1185">Reference proteome</keyword>
<dbReference type="EMBL" id="JADGMS010000008">
    <property type="protein sequence ID" value="KAF9677206.1"/>
    <property type="molecule type" value="Genomic_DNA"/>
</dbReference>
<proteinExistence type="predicted"/>
<protein>
    <submittedName>
        <fullName evidence="1">Uncharacterized protein</fullName>
    </submittedName>
</protein>